<keyword evidence="1" id="KW-0812">Transmembrane</keyword>
<gene>
    <name evidence="2" type="ORF">I601_1802</name>
</gene>
<keyword evidence="1" id="KW-0472">Membrane</keyword>
<keyword evidence="3" id="KW-1185">Reference proteome</keyword>
<evidence type="ECO:0008006" key="4">
    <source>
        <dbReference type="Google" id="ProtNLM"/>
    </source>
</evidence>
<protein>
    <recommendedName>
        <fullName evidence="4">Membrane protein YmcC</fullName>
    </recommendedName>
</protein>
<dbReference type="STRING" id="1300347.I601_1802"/>
<proteinExistence type="predicted"/>
<feature type="transmembrane region" description="Helical" evidence="1">
    <location>
        <begin position="65"/>
        <end position="85"/>
    </location>
</feature>
<name>A0A1A9GKX0_9ACTN</name>
<feature type="transmembrane region" description="Helical" evidence="1">
    <location>
        <begin position="151"/>
        <end position="172"/>
    </location>
</feature>
<feature type="transmembrane region" description="Helical" evidence="1">
    <location>
        <begin position="6"/>
        <end position="27"/>
    </location>
</feature>
<feature type="transmembrane region" description="Helical" evidence="1">
    <location>
        <begin position="34"/>
        <end position="53"/>
    </location>
</feature>
<dbReference type="PATRIC" id="fig|1300347.3.peg.1804"/>
<reference evidence="2 3" key="1">
    <citation type="submission" date="2016-03" db="EMBL/GenBank/DDBJ databases">
        <title>Complete genome sequence of a soil Actinobacterium, Nocardioides dokdonensis FR1436.</title>
        <authorList>
            <person name="Kwon S.-K."/>
            <person name="Kim K."/>
            <person name="Kim J.F."/>
        </authorList>
    </citation>
    <scope>NUCLEOTIDE SEQUENCE [LARGE SCALE GENOMIC DNA]</scope>
    <source>
        <strain evidence="2 3">FR1436</strain>
    </source>
</reference>
<dbReference type="OrthoDB" id="2082317at2"/>
<evidence type="ECO:0000256" key="1">
    <source>
        <dbReference type="SAM" id="Phobius"/>
    </source>
</evidence>
<accession>A0A1A9GKX0</accession>
<dbReference type="KEGG" id="ndk:I601_1802"/>
<dbReference type="RefSeq" id="WP_068108408.1">
    <property type="nucleotide sequence ID" value="NZ_CP015079.1"/>
</dbReference>
<evidence type="ECO:0000313" key="3">
    <source>
        <dbReference type="Proteomes" id="UP000077868"/>
    </source>
</evidence>
<feature type="transmembrane region" description="Helical" evidence="1">
    <location>
        <begin position="118"/>
        <end position="139"/>
    </location>
</feature>
<organism evidence="2 3">
    <name type="scientific">Nocardioides dokdonensis FR1436</name>
    <dbReference type="NCBI Taxonomy" id="1300347"/>
    <lineage>
        <taxon>Bacteria</taxon>
        <taxon>Bacillati</taxon>
        <taxon>Actinomycetota</taxon>
        <taxon>Actinomycetes</taxon>
        <taxon>Propionibacteriales</taxon>
        <taxon>Nocardioidaceae</taxon>
        <taxon>Nocardioides</taxon>
    </lineage>
</organism>
<dbReference type="AlphaFoldDB" id="A0A1A9GKX0"/>
<dbReference type="Proteomes" id="UP000077868">
    <property type="component" value="Chromosome"/>
</dbReference>
<sequence length="180" mass="19389">MDLVLSVIIGCEIAFWVVVALGLLARYGWRRRRLGAVLLAATPVIDVVLLVAVVVDLERGGTATFFHGLAALYLGLSLAHGPAMIRWADTRVAHRFAGGPPPVKLYGWAYARGCWKDVARTTLAVGIAAGVLGLLTVLVQDAERTEPLLSVLPLLGIWWVVDLLWALGHTVWPRRPAAAG</sequence>
<dbReference type="EMBL" id="CP015079">
    <property type="protein sequence ID" value="ANH38233.1"/>
    <property type="molecule type" value="Genomic_DNA"/>
</dbReference>
<evidence type="ECO:0000313" key="2">
    <source>
        <dbReference type="EMBL" id="ANH38233.1"/>
    </source>
</evidence>
<keyword evidence="1" id="KW-1133">Transmembrane helix</keyword>